<evidence type="ECO:0000313" key="3">
    <source>
        <dbReference type="Proteomes" id="UP000677082"/>
    </source>
</evidence>
<sequence>MTEQQPRRSPSAAILTLLAALAVSGGVIATLGALSDHGEPLPAAASPNPGPLTTPNNETDTAPPAVGPPITVPTRTATPKAAKAAQAAGWLSDMPRKPVFPGTAAPASGQTHEGVVSGTPCTLPGALGHTRDGKLMTCAPAAKDPEARWREVVAPPSPR</sequence>
<dbReference type="Proteomes" id="UP000677082">
    <property type="component" value="Unassembled WGS sequence"/>
</dbReference>
<proteinExistence type="predicted"/>
<comment type="caution">
    <text evidence="2">The sequence shown here is derived from an EMBL/GenBank/DDBJ whole genome shotgun (WGS) entry which is preliminary data.</text>
</comment>
<keyword evidence="3" id="KW-1185">Reference proteome</keyword>
<reference evidence="2 3" key="1">
    <citation type="submission" date="2021-03" db="EMBL/GenBank/DDBJ databases">
        <title>Whole genome shotgun sequence of Actinoplanes toevensis NBRC 105298.</title>
        <authorList>
            <person name="Komaki H."/>
            <person name="Tamura T."/>
        </authorList>
    </citation>
    <scope>NUCLEOTIDE SEQUENCE [LARGE SCALE GENOMIC DNA]</scope>
    <source>
        <strain evidence="2 3">NBRC 105298</strain>
    </source>
</reference>
<dbReference type="AlphaFoldDB" id="A0A920BR33"/>
<organism evidence="2 3">
    <name type="scientific">Paractinoplanes toevensis</name>
    <dbReference type="NCBI Taxonomy" id="571911"/>
    <lineage>
        <taxon>Bacteria</taxon>
        <taxon>Bacillati</taxon>
        <taxon>Actinomycetota</taxon>
        <taxon>Actinomycetes</taxon>
        <taxon>Micromonosporales</taxon>
        <taxon>Micromonosporaceae</taxon>
        <taxon>Paractinoplanes</taxon>
    </lineage>
</organism>
<feature type="compositionally biased region" description="Polar residues" evidence="1">
    <location>
        <begin position="51"/>
        <end position="60"/>
    </location>
</feature>
<feature type="region of interest" description="Disordered" evidence="1">
    <location>
        <begin position="39"/>
        <end position="117"/>
    </location>
</feature>
<accession>A0A920BR33</accession>
<evidence type="ECO:0000313" key="2">
    <source>
        <dbReference type="EMBL" id="GIM97246.1"/>
    </source>
</evidence>
<dbReference type="EMBL" id="BOQN01000139">
    <property type="protein sequence ID" value="GIM97246.1"/>
    <property type="molecule type" value="Genomic_DNA"/>
</dbReference>
<name>A0A920BR33_9ACTN</name>
<dbReference type="RefSeq" id="WP_213012891.1">
    <property type="nucleotide sequence ID" value="NZ_BOQN01000139.1"/>
</dbReference>
<protein>
    <submittedName>
        <fullName evidence="2">Uncharacterized protein</fullName>
    </submittedName>
</protein>
<gene>
    <name evidence="2" type="ORF">Ato02nite_090390</name>
</gene>
<evidence type="ECO:0000256" key="1">
    <source>
        <dbReference type="SAM" id="MobiDB-lite"/>
    </source>
</evidence>
<feature type="compositionally biased region" description="Low complexity" evidence="1">
    <location>
        <begin position="72"/>
        <end position="88"/>
    </location>
</feature>